<comment type="subcellular location">
    <subcellularLocation>
        <location evidence="1">Nucleus</location>
    </subcellularLocation>
</comment>
<feature type="region of interest" description="Disordered" evidence="8">
    <location>
        <begin position="175"/>
        <end position="202"/>
    </location>
</feature>
<dbReference type="OrthoDB" id="330772at2759"/>
<feature type="compositionally biased region" description="Gly residues" evidence="8">
    <location>
        <begin position="55"/>
        <end position="70"/>
    </location>
</feature>
<evidence type="ECO:0000256" key="4">
    <source>
        <dbReference type="ARBA" id="ARBA00023015"/>
    </source>
</evidence>
<evidence type="ECO:0000256" key="1">
    <source>
        <dbReference type="ARBA" id="ARBA00004123"/>
    </source>
</evidence>
<dbReference type="GO" id="GO:0071013">
    <property type="term" value="C:catalytic step 2 spliceosome"/>
    <property type="evidence" value="ECO:0007669"/>
    <property type="project" value="TreeGrafter"/>
</dbReference>
<evidence type="ECO:0000256" key="3">
    <source>
        <dbReference type="ARBA" id="ARBA00022664"/>
    </source>
</evidence>
<dbReference type="PANTHER" id="PTHR12707">
    <property type="entry name" value="PINN"/>
    <property type="match status" value="1"/>
</dbReference>
<keyword evidence="6" id="KW-0508">mRNA splicing</keyword>
<dbReference type="GO" id="GO:0008380">
    <property type="term" value="P:RNA splicing"/>
    <property type="evidence" value="ECO:0007669"/>
    <property type="project" value="UniProtKB-KW"/>
</dbReference>
<accession>A0A2A2J7D7</accession>
<evidence type="ECO:0000256" key="7">
    <source>
        <dbReference type="ARBA" id="ARBA00023242"/>
    </source>
</evidence>
<reference evidence="10 11" key="1">
    <citation type="journal article" date="2017" name="Curr. Biol.">
        <title>Genome architecture and evolution of a unichromosomal asexual nematode.</title>
        <authorList>
            <person name="Fradin H."/>
            <person name="Zegar C."/>
            <person name="Gutwein M."/>
            <person name="Lucas J."/>
            <person name="Kovtun M."/>
            <person name="Corcoran D."/>
            <person name="Baugh L.R."/>
            <person name="Kiontke K."/>
            <person name="Gunsalus K."/>
            <person name="Fitch D.H."/>
            <person name="Piano F."/>
        </authorList>
    </citation>
    <scope>NUCLEOTIDE SEQUENCE [LARGE SCALE GENOMIC DNA]</scope>
    <source>
        <strain evidence="10">PF1309</strain>
    </source>
</reference>
<dbReference type="AlphaFoldDB" id="A0A2A2J7D7"/>
<dbReference type="Proteomes" id="UP000218231">
    <property type="component" value="Unassembled WGS sequence"/>
</dbReference>
<evidence type="ECO:0000313" key="10">
    <source>
        <dbReference type="EMBL" id="PAV57524.1"/>
    </source>
</evidence>
<dbReference type="EMBL" id="LIAE01010634">
    <property type="protein sequence ID" value="PAV57524.1"/>
    <property type="molecule type" value="Genomic_DNA"/>
</dbReference>
<evidence type="ECO:0000256" key="8">
    <source>
        <dbReference type="SAM" id="MobiDB-lite"/>
    </source>
</evidence>
<protein>
    <recommendedName>
        <fullName evidence="9">Pinin/SDK/MemA protein domain-containing protein</fullName>
    </recommendedName>
</protein>
<feature type="region of interest" description="Disordered" evidence="8">
    <location>
        <begin position="17"/>
        <end position="92"/>
    </location>
</feature>
<dbReference type="InterPro" id="IPR039853">
    <property type="entry name" value="Pinin"/>
</dbReference>
<dbReference type="GO" id="GO:0006397">
    <property type="term" value="P:mRNA processing"/>
    <property type="evidence" value="ECO:0007669"/>
    <property type="project" value="UniProtKB-KW"/>
</dbReference>
<evidence type="ECO:0000256" key="5">
    <source>
        <dbReference type="ARBA" id="ARBA00023163"/>
    </source>
</evidence>
<dbReference type="Pfam" id="PF04696">
    <property type="entry name" value="Pinin_SDK_memA"/>
    <property type="match status" value="1"/>
</dbReference>
<gene>
    <name evidence="10" type="ORF">WR25_04823</name>
</gene>
<evidence type="ECO:0000259" key="9">
    <source>
        <dbReference type="Pfam" id="PF04696"/>
    </source>
</evidence>
<comment type="similarity">
    <text evidence="2">Belongs to the pinin family.</text>
</comment>
<dbReference type="InterPro" id="IPR006786">
    <property type="entry name" value="Pinin_SDK_MemA"/>
</dbReference>
<keyword evidence="4" id="KW-0805">Transcription regulation</keyword>
<proteinExistence type="inferred from homology"/>
<evidence type="ECO:0000313" key="11">
    <source>
        <dbReference type="Proteomes" id="UP000218231"/>
    </source>
</evidence>
<keyword evidence="11" id="KW-1185">Reference proteome</keyword>
<feature type="domain" description="Pinin/SDK/MemA protein" evidence="9">
    <location>
        <begin position="146"/>
        <end position="239"/>
    </location>
</feature>
<keyword evidence="5" id="KW-0804">Transcription</keyword>
<feature type="compositionally biased region" description="Basic and acidic residues" evidence="8">
    <location>
        <begin position="179"/>
        <end position="202"/>
    </location>
</feature>
<organism evidence="10 11">
    <name type="scientific">Diploscapter pachys</name>
    <dbReference type="NCBI Taxonomy" id="2018661"/>
    <lineage>
        <taxon>Eukaryota</taxon>
        <taxon>Metazoa</taxon>
        <taxon>Ecdysozoa</taxon>
        <taxon>Nematoda</taxon>
        <taxon>Chromadorea</taxon>
        <taxon>Rhabditida</taxon>
        <taxon>Rhabditina</taxon>
        <taxon>Rhabditomorpha</taxon>
        <taxon>Rhabditoidea</taxon>
        <taxon>Rhabditidae</taxon>
        <taxon>Diploscapter</taxon>
    </lineage>
</organism>
<sequence length="317" mass="36853">MTETLSRDIEKAQERLRSIDSDLASLPRGAGGRGINDRVDGRGFGMKRRLTDEGPTGGNRFGYERGGGGRLSNDDNSFDGGPMKRRVDMSGGSAYGKRARVDYNDIDNDYDDRPSKTLQSTVVMPTIETKSREQKIEEINKSEKKEVVSRNKRMFSNLLMGTLNKFKKEESKIQSVEQKQAEKQREVEKRLEDTKREEKEKFNAERNRLMEARQEEERKLQSMQRKRALIQYVRKDYSNLYCPKYSKSPTMPNVIRYFNLNAKYSNCYSKDDIIFIRMNQILSQNIQITQNILLLTIMKVVNMKLKVKVINLKMRSK</sequence>
<evidence type="ECO:0000256" key="2">
    <source>
        <dbReference type="ARBA" id="ARBA00010386"/>
    </source>
</evidence>
<name>A0A2A2J7D7_9BILA</name>
<comment type="caution">
    <text evidence="10">The sequence shown here is derived from an EMBL/GenBank/DDBJ whole genome shotgun (WGS) entry which is preliminary data.</text>
</comment>
<keyword evidence="3" id="KW-0507">mRNA processing</keyword>
<dbReference type="PANTHER" id="PTHR12707:SF0">
    <property type="entry name" value="PININ"/>
    <property type="match status" value="1"/>
</dbReference>
<evidence type="ECO:0000256" key="6">
    <source>
        <dbReference type="ARBA" id="ARBA00023187"/>
    </source>
</evidence>
<keyword evidence="7" id="KW-0539">Nucleus</keyword>